<dbReference type="EMBL" id="KE747824">
    <property type="protein sequence ID" value="RMZ69982.1"/>
    <property type="molecule type" value="Genomic_DNA"/>
</dbReference>
<organism evidence="2 3">
    <name type="scientific">Pyrenophora seminiperda CCB06</name>
    <dbReference type="NCBI Taxonomy" id="1302712"/>
    <lineage>
        <taxon>Eukaryota</taxon>
        <taxon>Fungi</taxon>
        <taxon>Dikarya</taxon>
        <taxon>Ascomycota</taxon>
        <taxon>Pezizomycotina</taxon>
        <taxon>Dothideomycetes</taxon>
        <taxon>Pleosporomycetidae</taxon>
        <taxon>Pleosporales</taxon>
        <taxon>Pleosporineae</taxon>
        <taxon>Pleosporaceae</taxon>
        <taxon>Pyrenophora</taxon>
    </lineage>
</organism>
<sequence length="446" mass="50790">MLTSNIDTCYESIDYTGLSQNMQDAITTTISLGFSYIWIDSLCIIQRDDKGEEVGETAEIWKTDWRTEARKMGSVYSGAACTIASTGSSTSTGGCFHSRSPMSLEPCKIGVSSVDALSPHWIYARRDDVFDFDRNVDQAPLNTRSWVMQERLLSRRILHFGADMIYWECCLRSASELCPHGYTYKRYPEDFKDNYSPNLKGQISTRGEMQKAERRGRGIRWANIEAVRLRPPPVITDSDSPITSQAVWQQKRGFWRNVLKSNDGLWVEDERDGKSSNTRAGFRAAFEKLRSGSPNNVERVGRESASQVWYDVVESYSRGKLTSPTDKLIALKGIEDEIARARHLTYLHGLWEQQLPTDLLWFAIEGPGRRLLNEDDIPVAPTWSWASIEAIVALDLLPDTSLDDIKETETLVTVNERPSWRYEDNIERPAAPNLGTHLRWHIYLDS</sequence>
<proteinExistence type="predicted"/>
<feature type="domain" description="Heterokaryon incompatibility" evidence="1">
    <location>
        <begin position="15"/>
        <end position="150"/>
    </location>
</feature>
<evidence type="ECO:0000313" key="3">
    <source>
        <dbReference type="Proteomes" id="UP000265663"/>
    </source>
</evidence>
<accession>A0A3M7M673</accession>
<gene>
    <name evidence="2" type="ORF">GMOD_00000003</name>
</gene>
<name>A0A3M7M673_9PLEO</name>
<keyword evidence="3" id="KW-1185">Reference proteome</keyword>
<dbReference type="AlphaFoldDB" id="A0A3M7M673"/>
<dbReference type="InterPro" id="IPR010730">
    <property type="entry name" value="HET"/>
</dbReference>
<dbReference type="OrthoDB" id="5347061at2759"/>
<dbReference type="Pfam" id="PF06985">
    <property type="entry name" value="HET"/>
    <property type="match status" value="1"/>
</dbReference>
<dbReference type="PANTHER" id="PTHR33112:SF10">
    <property type="entry name" value="TOL"/>
    <property type="match status" value="1"/>
</dbReference>
<evidence type="ECO:0000313" key="2">
    <source>
        <dbReference type="EMBL" id="RMZ69982.1"/>
    </source>
</evidence>
<reference evidence="2 3" key="1">
    <citation type="journal article" date="2014" name="PLoS ONE">
        <title>De novo Genome Assembly of the Fungal Plant Pathogen Pyrenophora semeniperda.</title>
        <authorList>
            <person name="Soliai M.M."/>
            <person name="Meyer S.E."/>
            <person name="Udall J.A."/>
            <person name="Elzinga D.E."/>
            <person name="Hermansen R.A."/>
            <person name="Bodily P.M."/>
            <person name="Hart A.A."/>
            <person name="Coleman C.E."/>
        </authorList>
    </citation>
    <scope>NUCLEOTIDE SEQUENCE [LARGE SCALE GENOMIC DNA]</scope>
    <source>
        <strain evidence="2 3">CCB06</strain>
        <tissue evidence="2">Mycelium</tissue>
    </source>
</reference>
<dbReference type="PANTHER" id="PTHR33112">
    <property type="entry name" value="DOMAIN PROTEIN, PUTATIVE-RELATED"/>
    <property type="match status" value="1"/>
</dbReference>
<evidence type="ECO:0000259" key="1">
    <source>
        <dbReference type="Pfam" id="PF06985"/>
    </source>
</evidence>
<protein>
    <submittedName>
        <fullName evidence="2">Tol</fullName>
    </submittedName>
</protein>
<dbReference type="Proteomes" id="UP000265663">
    <property type="component" value="Unassembled WGS sequence"/>
</dbReference>